<dbReference type="CTD" id="4509"/>
<dbReference type="EMBL" id="MT117229">
    <property type="protein sequence ID" value="QNV46917.1"/>
    <property type="molecule type" value="Genomic_DNA"/>
</dbReference>
<keyword evidence="3 12" id="KW-0813">Transport</keyword>
<dbReference type="GO" id="GO:0031966">
    <property type="term" value="C:mitochondrial membrane"/>
    <property type="evidence" value="ECO:0007669"/>
    <property type="project" value="UniProtKB-SubCell"/>
</dbReference>
<gene>
    <name evidence="14" type="primary">ATP8</name>
</gene>
<dbReference type="GeneID" id="59437123"/>
<evidence type="ECO:0000256" key="5">
    <source>
        <dbReference type="ARBA" id="ARBA00022692"/>
    </source>
</evidence>
<evidence type="ECO:0000256" key="11">
    <source>
        <dbReference type="ARBA" id="ARBA00023310"/>
    </source>
</evidence>
<evidence type="ECO:0000256" key="9">
    <source>
        <dbReference type="ARBA" id="ARBA00023128"/>
    </source>
</evidence>
<name>A0A7L7S225_9PLEU</name>
<evidence type="ECO:0000256" key="10">
    <source>
        <dbReference type="ARBA" id="ARBA00023136"/>
    </source>
</evidence>
<comment type="similarity">
    <text evidence="2 12">Belongs to the ATPase protein 8 family.</text>
</comment>
<evidence type="ECO:0000256" key="1">
    <source>
        <dbReference type="ARBA" id="ARBA00004304"/>
    </source>
</evidence>
<keyword evidence="4 12" id="KW-0138">CF(0)</keyword>
<dbReference type="AlphaFoldDB" id="A0A7L7S225"/>
<keyword evidence="9 12" id="KW-0496">Mitochondrion</keyword>
<keyword evidence="5 12" id="KW-0812">Transmembrane</keyword>
<organism evidence="14">
    <name type="scientific">Cynoglossus nanhaiensis</name>
    <dbReference type="NCBI Taxonomy" id="2213132"/>
    <lineage>
        <taxon>Eukaryota</taxon>
        <taxon>Metazoa</taxon>
        <taxon>Chordata</taxon>
        <taxon>Craniata</taxon>
        <taxon>Vertebrata</taxon>
        <taxon>Euteleostomi</taxon>
        <taxon>Actinopterygii</taxon>
        <taxon>Neopterygii</taxon>
        <taxon>Teleostei</taxon>
        <taxon>Neoteleostei</taxon>
        <taxon>Acanthomorphata</taxon>
        <taxon>Carangaria</taxon>
        <taxon>Pleuronectiformes</taxon>
        <taxon>Pleuronectoidei</taxon>
        <taxon>Cynoglossidae</taxon>
        <taxon>Cynoglossinae</taxon>
        <taxon>Cynoglossus</taxon>
    </lineage>
</organism>
<evidence type="ECO:0000256" key="6">
    <source>
        <dbReference type="ARBA" id="ARBA00022781"/>
    </source>
</evidence>
<sequence length="54" mass="6375">MPQLNPGPWMLIWLSSWVIFLFTIPPLMISFKPSNSPTKSQILNPLDSWHWPWP</sequence>
<protein>
    <recommendedName>
        <fullName evidence="12">ATP synthase complex subunit 8</fullName>
    </recommendedName>
</protein>
<evidence type="ECO:0000256" key="8">
    <source>
        <dbReference type="ARBA" id="ARBA00023065"/>
    </source>
</evidence>
<evidence type="ECO:0000313" key="14">
    <source>
        <dbReference type="EMBL" id="QNV46917.1"/>
    </source>
</evidence>
<geneLocation type="mitochondrion" evidence="14"/>
<keyword evidence="8 12" id="KW-0406">Ion transport</keyword>
<accession>A0A7L7S225</accession>
<keyword evidence="7 13" id="KW-1133">Transmembrane helix</keyword>
<evidence type="ECO:0000256" key="2">
    <source>
        <dbReference type="ARBA" id="ARBA00008892"/>
    </source>
</evidence>
<dbReference type="InterPro" id="IPR001421">
    <property type="entry name" value="ATP8_metazoa"/>
</dbReference>
<evidence type="ECO:0000256" key="7">
    <source>
        <dbReference type="ARBA" id="ARBA00022989"/>
    </source>
</evidence>
<feature type="transmembrane region" description="Helical" evidence="13">
    <location>
        <begin position="12"/>
        <end position="31"/>
    </location>
</feature>
<reference evidence="14" key="1">
    <citation type="journal article" date="2020" name="Mitochondrial DNA Part B Resour">
        <title>Characterization of the complete mitochondrial genome of Cynoglossus nanhaiensis (Pleuronectiformes: Cynoglossidae).</title>
        <authorList>
            <person name="Tian S."/>
            <person name="Wang C."/>
            <person name="Yan Y."/>
            <person name="Chen X."/>
        </authorList>
    </citation>
    <scope>NUCLEOTIDE SEQUENCE</scope>
</reference>
<dbReference type="GO" id="GO:0015986">
    <property type="term" value="P:proton motive force-driven ATP synthesis"/>
    <property type="evidence" value="ECO:0007669"/>
    <property type="project" value="InterPro"/>
</dbReference>
<keyword evidence="6 12" id="KW-0375">Hydrogen ion transport</keyword>
<dbReference type="GO" id="GO:0045259">
    <property type="term" value="C:proton-transporting ATP synthase complex"/>
    <property type="evidence" value="ECO:0007669"/>
    <property type="project" value="UniProtKB-KW"/>
</dbReference>
<keyword evidence="10 13" id="KW-0472">Membrane</keyword>
<keyword evidence="11" id="KW-0066">ATP synthesis</keyword>
<dbReference type="RefSeq" id="YP_009938684.1">
    <property type="nucleotide sequence ID" value="NC_050921.1"/>
</dbReference>
<evidence type="ECO:0000256" key="4">
    <source>
        <dbReference type="ARBA" id="ARBA00022547"/>
    </source>
</evidence>
<dbReference type="GO" id="GO:0015078">
    <property type="term" value="F:proton transmembrane transporter activity"/>
    <property type="evidence" value="ECO:0007669"/>
    <property type="project" value="InterPro"/>
</dbReference>
<dbReference type="Pfam" id="PF00895">
    <property type="entry name" value="ATP-synt_8"/>
    <property type="match status" value="1"/>
</dbReference>
<proteinExistence type="inferred from homology"/>
<evidence type="ECO:0000256" key="12">
    <source>
        <dbReference type="RuleBase" id="RU003661"/>
    </source>
</evidence>
<evidence type="ECO:0000256" key="13">
    <source>
        <dbReference type="SAM" id="Phobius"/>
    </source>
</evidence>
<evidence type="ECO:0000256" key="3">
    <source>
        <dbReference type="ARBA" id="ARBA00022448"/>
    </source>
</evidence>
<comment type="subcellular location">
    <subcellularLocation>
        <location evidence="1 12">Mitochondrion membrane</location>
        <topology evidence="1 12">Single-pass membrane protein</topology>
    </subcellularLocation>
</comment>